<dbReference type="Gene3D" id="3.60.21.10">
    <property type="match status" value="1"/>
</dbReference>
<evidence type="ECO:0000259" key="1">
    <source>
        <dbReference type="Pfam" id="PF00149"/>
    </source>
</evidence>
<dbReference type="RefSeq" id="WP_196202113.1">
    <property type="nucleotide sequence ID" value="NZ_JADPUN010000161.1"/>
</dbReference>
<dbReference type="InterPro" id="IPR004843">
    <property type="entry name" value="Calcineurin-like_PHP"/>
</dbReference>
<dbReference type="SUPFAM" id="SSF56300">
    <property type="entry name" value="Metallo-dependent phosphatases"/>
    <property type="match status" value="1"/>
</dbReference>
<reference evidence="2 3" key="1">
    <citation type="submission" date="2020-11" db="EMBL/GenBank/DDBJ databases">
        <title>A novel isolate from a Black sea contaminated sediment with potential to produce alkanes: Plantactinospora alkalitolerans sp. nov.</title>
        <authorList>
            <person name="Carro L."/>
            <person name="Veyisoglu A."/>
            <person name="Guven K."/>
            <person name="Schumann P."/>
            <person name="Klenk H.-P."/>
            <person name="Sahin N."/>
        </authorList>
    </citation>
    <scope>NUCLEOTIDE SEQUENCE [LARGE SCALE GENOMIC DNA]</scope>
    <source>
        <strain evidence="2 3">S1510</strain>
    </source>
</reference>
<organism evidence="2 3">
    <name type="scientific">Plantactinospora alkalitolerans</name>
    <dbReference type="NCBI Taxonomy" id="2789879"/>
    <lineage>
        <taxon>Bacteria</taxon>
        <taxon>Bacillati</taxon>
        <taxon>Actinomycetota</taxon>
        <taxon>Actinomycetes</taxon>
        <taxon>Micromonosporales</taxon>
        <taxon>Micromonosporaceae</taxon>
        <taxon>Plantactinospora</taxon>
    </lineage>
</organism>
<protein>
    <submittedName>
        <fullName evidence="2">Serine/threonine protein phosphatase</fullName>
    </submittedName>
</protein>
<feature type="domain" description="Calcineurin-like phosphoesterase" evidence="1">
    <location>
        <begin position="7"/>
        <end position="224"/>
    </location>
</feature>
<keyword evidence="3" id="KW-1185">Reference proteome</keyword>
<sequence>MTVDQTPLFVVADVHGHRAELRNALHDAGLTDATGRWSGADARLWLLGDYVDRGPDGIGVIDDVRRLTGQAAEAGGEVQALLGNHEVQLLAAYLFDTSTVPGWPEQDGFRGGWSRFGGRDDDLRRLGDEQISWIVSRPAMAVVDGYLLVHSDTIRYLEFGDSVATVNAGIAEALASRDAAAWLAFCGQMSDRGAFRDSEPASPDDPVAVMLSTYGGEVLVHGHSTLTKYFGVAPGEVREALRYADGRVLAIDGGVYEGGRILVTRLDVLPPPTTAH</sequence>
<dbReference type="EMBL" id="JADPUN010000161">
    <property type="protein sequence ID" value="MBF9130546.1"/>
    <property type="molecule type" value="Genomic_DNA"/>
</dbReference>
<evidence type="ECO:0000313" key="2">
    <source>
        <dbReference type="EMBL" id="MBF9130546.1"/>
    </source>
</evidence>
<dbReference type="PANTHER" id="PTHR46546:SF4">
    <property type="entry name" value="SHEWANELLA-LIKE PROTEIN PHOSPHATASE 1"/>
    <property type="match status" value="1"/>
</dbReference>
<name>A0ABS0GWU3_9ACTN</name>
<dbReference type="Proteomes" id="UP000638560">
    <property type="component" value="Unassembled WGS sequence"/>
</dbReference>
<evidence type="ECO:0000313" key="3">
    <source>
        <dbReference type="Proteomes" id="UP000638560"/>
    </source>
</evidence>
<gene>
    <name evidence="2" type="ORF">I0C86_16480</name>
</gene>
<dbReference type="Pfam" id="PF00149">
    <property type="entry name" value="Metallophos"/>
    <property type="match status" value="1"/>
</dbReference>
<comment type="caution">
    <text evidence="2">The sequence shown here is derived from an EMBL/GenBank/DDBJ whole genome shotgun (WGS) entry which is preliminary data.</text>
</comment>
<accession>A0ABS0GWU3</accession>
<dbReference type="PANTHER" id="PTHR46546">
    <property type="entry name" value="SHEWANELLA-LIKE PROTEIN PHOSPHATASE 1"/>
    <property type="match status" value="1"/>
</dbReference>
<proteinExistence type="predicted"/>
<dbReference type="InterPro" id="IPR029052">
    <property type="entry name" value="Metallo-depent_PP-like"/>
</dbReference>